<evidence type="ECO:0000256" key="1">
    <source>
        <dbReference type="ARBA" id="ARBA00023239"/>
    </source>
</evidence>
<dbReference type="OrthoDB" id="9799024at2"/>
<keyword evidence="4" id="KW-1185">Reference proteome</keyword>
<dbReference type="GO" id="GO:0019748">
    <property type="term" value="P:secondary metabolic process"/>
    <property type="evidence" value="ECO:0007669"/>
    <property type="project" value="TreeGrafter"/>
</dbReference>
<dbReference type="RefSeq" id="WP_129267583.1">
    <property type="nucleotide sequence ID" value="NZ_MZXW01000004.1"/>
</dbReference>
<dbReference type="GO" id="GO:0016831">
    <property type="term" value="F:carboxy-lyase activity"/>
    <property type="evidence" value="ECO:0007669"/>
    <property type="project" value="InterPro"/>
</dbReference>
<sequence>MSAAGRAIVDVQAGSAAIVDVHTHVVPSKISSDASRGPRWPTVERLEGDKAAVVVGGKNFRAIDSRSWDVDRRLHDMDAEDVILQVLSPMPELLSHWLDPADSAYLGKIMNSEIAAMAAAAPNRFVGLGMITAQDPAAAVRELEEVARLGLCGVEVGTHINGRPLGDPALFPIYEAAEASGLAIFVHPLHPCGLDRIGGPGDVALVASFPLEIAMAALSLIVGGVMVKFPRLRVLLSHGGGALTSVLGRVSAVRQMVPSINASLPQDPWDTARRFWYDSNVYDSETLKSVVARLDPDRLVIGSDYPYAIRQPRPGAFLESSLPGMTNRCCDNASEWLFGERARLRLRCQAAH</sequence>
<dbReference type="GO" id="GO:0005829">
    <property type="term" value="C:cytosol"/>
    <property type="evidence" value="ECO:0007669"/>
    <property type="project" value="TreeGrafter"/>
</dbReference>
<dbReference type="Pfam" id="PF04909">
    <property type="entry name" value="Amidohydro_2"/>
    <property type="match status" value="1"/>
</dbReference>
<gene>
    <name evidence="3" type="ORF">B5V03_02005</name>
</gene>
<dbReference type="InterPro" id="IPR032465">
    <property type="entry name" value="ACMSD"/>
</dbReference>
<dbReference type="InterPro" id="IPR006680">
    <property type="entry name" value="Amidohydro-rel"/>
</dbReference>
<dbReference type="Proteomes" id="UP000290819">
    <property type="component" value="Unassembled WGS sequence"/>
</dbReference>
<accession>A0A4V1P8D5</accession>
<dbReference type="PANTHER" id="PTHR21240">
    <property type="entry name" value="2-AMINO-3-CARBOXYLMUCONATE-6-SEMIALDEHYDE DECARBOXYLASE"/>
    <property type="match status" value="1"/>
</dbReference>
<dbReference type="PANTHER" id="PTHR21240:SF28">
    <property type="entry name" value="ISO-OROTATE DECARBOXYLASE (EUROFUNG)"/>
    <property type="match status" value="1"/>
</dbReference>
<name>A0A4V1P8D5_9BRAD</name>
<reference evidence="3 4" key="1">
    <citation type="submission" date="2017-03" db="EMBL/GenBank/DDBJ databases">
        <authorList>
            <person name="Safronova V.I."/>
            <person name="Sazanova A.L."/>
            <person name="Chirak E.R."/>
        </authorList>
    </citation>
    <scope>NUCLEOTIDE SEQUENCE [LARGE SCALE GENOMIC DNA]</scope>
    <source>
        <strain evidence="3 4">Opo-243</strain>
    </source>
</reference>
<dbReference type="SUPFAM" id="SSF51556">
    <property type="entry name" value="Metallo-dependent hydrolases"/>
    <property type="match status" value="1"/>
</dbReference>
<evidence type="ECO:0000313" key="4">
    <source>
        <dbReference type="Proteomes" id="UP000290819"/>
    </source>
</evidence>
<protein>
    <recommendedName>
        <fullName evidence="2">Amidohydrolase-related domain-containing protein</fullName>
    </recommendedName>
</protein>
<evidence type="ECO:0000313" key="3">
    <source>
        <dbReference type="EMBL" id="RXT54239.1"/>
    </source>
</evidence>
<feature type="domain" description="Amidohydrolase-related" evidence="2">
    <location>
        <begin position="19"/>
        <end position="317"/>
    </location>
</feature>
<organism evidence="3 4">
    <name type="scientific">Bradyrhizobium betae</name>
    <dbReference type="NCBI Taxonomy" id="244734"/>
    <lineage>
        <taxon>Bacteria</taxon>
        <taxon>Pseudomonadati</taxon>
        <taxon>Pseudomonadota</taxon>
        <taxon>Alphaproteobacteria</taxon>
        <taxon>Hyphomicrobiales</taxon>
        <taxon>Nitrobacteraceae</taxon>
        <taxon>Bradyrhizobium</taxon>
    </lineage>
</organism>
<comment type="caution">
    <text evidence="3">The sequence shown here is derived from an EMBL/GenBank/DDBJ whole genome shotgun (WGS) entry which is preliminary data.</text>
</comment>
<dbReference type="AlphaFoldDB" id="A0A4V1P8D5"/>
<dbReference type="EMBL" id="MZXW01000004">
    <property type="protein sequence ID" value="RXT54239.1"/>
    <property type="molecule type" value="Genomic_DNA"/>
</dbReference>
<keyword evidence="1" id="KW-0456">Lyase</keyword>
<dbReference type="InterPro" id="IPR032466">
    <property type="entry name" value="Metal_Hydrolase"/>
</dbReference>
<dbReference type="GO" id="GO:0016787">
    <property type="term" value="F:hydrolase activity"/>
    <property type="evidence" value="ECO:0007669"/>
    <property type="project" value="InterPro"/>
</dbReference>
<dbReference type="Gene3D" id="3.20.20.140">
    <property type="entry name" value="Metal-dependent hydrolases"/>
    <property type="match status" value="1"/>
</dbReference>
<proteinExistence type="predicted"/>
<evidence type="ECO:0000259" key="2">
    <source>
        <dbReference type="Pfam" id="PF04909"/>
    </source>
</evidence>